<dbReference type="Gene3D" id="3.40.50.1240">
    <property type="entry name" value="Phosphoglycerate mutase-like"/>
    <property type="match status" value="1"/>
</dbReference>
<gene>
    <name evidence="1" type="ORF">NCTC13150_00121</name>
</gene>
<dbReference type="SMART" id="SM00855">
    <property type="entry name" value="PGAM"/>
    <property type="match status" value="1"/>
</dbReference>
<dbReference type="CDD" id="cd07067">
    <property type="entry name" value="HP_PGM_like"/>
    <property type="match status" value="1"/>
</dbReference>
<dbReference type="Pfam" id="PF00300">
    <property type="entry name" value="His_Phos_1"/>
    <property type="match status" value="1"/>
</dbReference>
<dbReference type="SUPFAM" id="SSF53254">
    <property type="entry name" value="Phosphoglycerate mutase-like"/>
    <property type="match status" value="1"/>
</dbReference>
<dbReference type="InterPro" id="IPR029033">
    <property type="entry name" value="His_PPase_superfam"/>
</dbReference>
<dbReference type="RefSeq" id="WP_131748003.1">
    <property type="nucleotide sequence ID" value="NZ_CAACYI010000001.1"/>
</dbReference>
<dbReference type="Proteomes" id="UP000377798">
    <property type="component" value="Unassembled WGS sequence"/>
</dbReference>
<name>A0A8H2M5N8_9FIRM</name>
<evidence type="ECO:0000313" key="1">
    <source>
        <dbReference type="EMBL" id="VFB15622.1"/>
    </source>
</evidence>
<sequence length="138" mass="16255">MILYLIRHGKTVDFDEKGRPLGDKGRYVSQEGLEELRESFESLKEEIQGEECRIFTSPYYRTRQTAKVLQEVLGLPVEVKTFKEVTQAFYLKECLDEVREKIVCVISHEPYISQMIWDLTKRNERVPMGSIHKIEIDQ</sequence>
<comment type="caution">
    <text evidence="1">The sequence shown here is derived from an EMBL/GenBank/DDBJ whole genome shotgun (WGS) entry which is preliminary data.</text>
</comment>
<protein>
    <submittedName>
        <fullName evidence="1">Phosphohistidine phosphatase</fullName>
    </submittedName>
</protein>
<dbReference type="AlphaFoldDB" id="A0A8H2M5N8"/>
<evidence type="ECO:0000313" key="2">
    <source>
        <dbReference type="Proteomes" id="UP000377798"/>
    </source>
</evidence>
<reference evidence="1 2" key="1">
    <citation type="submission" date="2019-02" db="EMBL/GenBank/DDBJ databases">
        <authorList>
            <consortium name="Pathogen Informatics"/>
        </authorList>
    </citation>
    <scope>NUCLEOTIDE SEQUENCE [LARGE SCALE GENOMIC DNA]</scope>
    <source>
        <strain evidence="1 2">3012STDY7089603</strain>
    </source>
</reference>
<organism evidence="1 2">
    <name type="scientific">Urinicoccus massiliensis</name>
    <dbReference type="NCBI Taxonomy" id="1723382"/>
    <lineage>
        <taxon>Bacteria</taxon>
        <taxon>Bacillati</taxon>
        <taxon>Bacillota</taxon>
        <taxon>Tissierellia</taxon>
        <taxon>Tissierellales</taxon>
        <taxon>Peptoniphilaceae</taxon>
        <taxon>Urinicoccus</taxon>
    </lineage>
</organism>
<dbReference type="EMBL" id="CAACYI010000001">
    <property type="protein sequence ID" value="VFB15622.1"/>
    <property type="molecule type" value="Genomic_DNA"/>
</dbReference>
<dbReference type="InterPro" id="IPR013078">
    <property type="entry name" value="His_Pase_superF_clade-1"/>
</dbReference>
<proteinExistence type="predicted"/>
<accession>A0A8H2M5N8</accession>
<keyword evidence="2" id="KW-1185">Reference proteome</keyword>